<comment type="subunit">
    <text evidence="2">Heterotetramer consisting of two non-identical subunits: a beta subunit (TrpG) and a large alpha subunit (TrpE).</text>
</comment>
<organism evidence="13 14">
    <name type="scientific">Methanobacterium alkalithermotolerans</name>
    <dbReference type="NCBI Taxonomy" id="2731220"/>
    <lineage>
        <taxon>Archaea</taxon>
        <taxon>Methanobacteriati</taxon>
        <taxon>Methanobacteriota</taxon>
        <taxon>Methanomada group</taxon>
        <taxon>Methanobacteria</taxon>
        <taxon>Methanobacteriales</taxon>
        <taxon>Methanobacteriaceae</taxon>
        <taxon>Methanobacterium</taxon>
    </lineage>
</organism>
<dbReference type="GO" id="GO:0005829">
    <property type="term" value="C:cytosol"/>
    <property type="evidence" value="ECO:0007669"/>
    <property type="project" value="TreeGrafter"/>
</dbReference>
<dbReference type="SUPFAM" id="SSF52317">
    <property type="entry name" value="Class I glutamine amidotransferase-like"/>
    <property type="match status" value="1"/>
</dbReference>
<dbReference type="EMBL" id="CP058560">
    <property type="protein sequence ID" value="QUH23644.1"/>
    <property type="molecule type" value="Genomic_DNA"/>
</dbReference>
<dbReference type="Proteomes" id="UP000681041">
    <property type="component" value="Chromosome"/>
</dbReference>
<sequence length="206" mass="23293">MILIIDNYDSFTYNLYQMVGEIVNNPLNNFSKTNSKIMVIKNNEKNPFQIQDLHKKEEINHIIISPGPGNPENKRDFGECKAIIKKFGPEIPIMGVCLGHQGIFSTFGGKIIHQEPVHGKQTQINHNNQGIFQGLKNYLLVARYHSLSCDPETIPECLEITAKTDEGIIMALKHNIHPIYGLQFHPESIGTPEGMKLIENFLKVES</sequence>
<dbReference type="Pfam" id="PF00117">
    <property type="entry name" value="GATase"/>
    <property type="match status" value="1"/>
</dbReference>
<dbReference type="InterPro" id="IPR050472">
    <property type="entry name" value="Anth_synth/Amidotransfase"/>
</dbReference>
<dbReference type="PRINTS" id="PR00097">
    <property type="entry name" value="ANTSNTHASEII"/>
</dbReference>
<evidence type="ECO:0000313" key="14">
    <source>
        <dbReference type="Proteomes" id="UP000681041"/>
    </source>
</evidence>
<evidence type="ECO:0000256" key="3">
    <source>
        <dbReference type="ARBA" id="ARBA00012266"/>
    </source>
</evidence>
<comment type="function">
    <text evidence="9">Part of a heterotetrameric complex that catalyzes the two-step biosynthesis of anthranilate, an intermediate in the biosynthesis of L-tryptophan. In the first step, the glutamine-binding beta subunit (TrpG) of anthranilate synthase (AS) provides the glutamine amidotransferase activity which generates ammonia as a substrate that, along with chorismate, is used in the second step, catalyzed by the large alpha subunit of AS (TrpE) to produce anthranilate. In the absence of TrpG, TrpE can synthesize anthranilate directly from chorismate and high concentrations of ammonia.</text>
</comment>
<keyword evidence="4" id="KW-0028">Amino-acid biosynthesis</keyword>
<dbReference type="GO" id="GO:0000162">
    <property type="term" value="P:L-tryptophan biosynthetic process"/>
    <property type="evidence" value="ECO:0007669"/>
    <property type="project" value="UniProtKB-KW"/>
</dbReference>
<accession>A0A8T8K546</accession>
<dbReference type="NCBIfam" id="TIGR00566">
    <property type="entry name" value="trpG_papA"/>
    <property type="match status" value="1"/>
</dbReference>
<evidence type="ECO:0000256" key="7">
    <source>
        <dbReference type="ARBA" id="ARBA00023141"/>
    </source>
</evidence>
<evidence type="ECO:0000256" key="9">
    <source>
        <dbReference type="ARBA" id="ARBA00025634"/>
    </source>
</evidence>
<dbReference type="PANTHER" id="PTHR43418">
    <property type="entry name" value="MULTIFUNCTIONAL TRYPTOPHAN BIOSYNTHESIS PROTEIN-RELATED"/>
    <property type="match status" value="1"/>
</dbReference>
<name>A0A8T8K546_9EURY</name>
<evidence type="ECO:0000256" key="5">
    <source>
        <dbReference type="ARBA" id="ARBA00022822"/>
    </source>
</evidence>
<dbReference type="AlphaFoldDB" id="A0A8T8K546"/>
<dbReference type="PRINTS" id="PR00099">
    <property type="entry name" value="CPSGATASE"/>
</dbReference>
<evidence type="ECO:0000256" key="1">
    <source>
        <dbReference type="ARBA" id="ARBA00004873"/>
    </source>
</evidence>
<dbReference type="FunFam" id="3.40.50.880:FF:000003">
    <property type="entry name" value="Anthranilate synthase component II"/>
    <property type="match status" value="1"/>
</dbReference>
<keyword evidence="8" id="KW-0456">Lyase</keyword>
<evidence type="ECO:0000256" key="2">
    <source>
        <dbReference type="ARBA" id="ARBA00011575"/>
    </source>
</evidence>
<dbReference type="GeneID" id="64820628"/>
<dbReference type="Gene3D" id="3.40.50.880">
    <property type="match status" value="1"/>
</dbReference>
<evidence type="ECO:0000256" key="8">
    <source>
        <dbReference type="ARBA" id="ARBA00023239"/>
    </source>
</evidence>
<evidence type="ECO:0000256" key="4">
    <source>
        <dbReference type="ARBA" id="ARBA00022605"/>
    </source>
</evidence>
<dbReference type="PROSITE" id="PS51273">
    <property type="entry name" value="GATASE_TYPE_1"/>
    <property type="match status" value="1"/>
</dbReference>
<dbReference type="InterPro" id="IPR029062">
    <property type="entry name" value="Class_I_gatase-like"/>
</dbReference>
<dbReference type="EC" id="4.1.3.27" evidence="3"/>
<protein>
    <recommendedName>
        <fullName evidence="3">anthranilate synthase</fullName>
        <ecNumber evidence="3">4.1.3.27</ecNumber>
    </recommendedName>
    <alternativeName>
        <fullName evidence="11">Anthranilate synthase, GATase component</fullName>
    </alternativeName>
</protein>
<keyword evidence="5" id="KW-0822">Tryptophan biosynthesis</keyword>
<evidence type="ECO:0000313" key="13">
    <source>
        <dbReference type="EMBL" id="QUH23644.1"/>
    </source>
</evidence>
<dbReference type="CDD" id="cd01743">
    <property type="entry name" value="GATase1_Anthranilate_Synthase"/>
    <property type="match status" value="1"/>
</dbReference>
<gene>
    <name evidence="13" type="ORF">HYG87_07645</name>
</gene>
<dbReference type="GO" id="GO:0004049">
    <property type="term" value="F:anthranilate synthase activity"/>
    <property type="evidence" value="ECO:0007669"/>
    <property type="project" value="UniProtKB-EC"/>
</dbReference>
<dbReference type="InterPro" id="IPR017926">
    <property type="entry name" value="GATASE"/>
</dbReference>
<keyword evidence="14" id="KW-1185">Reference proteome</keyword>
<dbReference type="InterPro" id="IPR006221">
    <property type="entry name" value="TrpG/PapA_dom"/>
</dbReference>
<evidence type="ECO:0000259" key="12">
    <source>
        <dbReference type="Pfam" id="PF00117"/>
    </source>
</evidence>
<dbReference type="OrthoDB" id="3321at2157"/>
<evidence type="ECO:0000256" key="6">
    <source>
        <dbReference type="ARBA" id="ARBA00022962"/>
    </source>
</evidence>
<dbReference type="PRINTS" id="PR00096">
    <property type="entry name" value="GATASE"/>
</dbReference>
<proteinExistence type="predicted"/>
<dbReference type="PANTHER" id="PTHR43418:SF4">
    <property type="entry name" value="MULTIFUNCTIONAL TRYPTOPHAN BIOSYNTHESIS PROTEIN"/>
    <property type="match status" value="1"/>
</dbReference>
<keyword evidence="6" id="KW-0315">Glutamine amidotransferase</keyword>
<evidence type="ECO:0000256" key="11">
    <source>
        <dbReference type="ARBA" id="ARBA00079115"/>
    </source>
</evidence>
<dbReference type="RefSeq" id="WP_211532600.1">
    <property type="nucleotide sequence ID" value="NZ_CP058560.1"/>
</dbReference>
<comment type="catalytic activity">
    <reaction evidence="10">
        <text>chorismate + L-glutamine = anthranilate + pyruvate + L-glutamate + H(+)</text>
        <dbReference type="Rhea" id="RHEA:21732"/>
        <dbReference type="ChEBI" id="CHEBI:15361"/>
        <dbReference type="ChEBI" id="CHEBI:15378"/>
        <dbReference type="ChEBI" id="CHEBI:16567"/>
        <dbReference type="ChEBI" id="CHEBI:29748"/>
        <dbReference type="ChEBI" id="CHEBI:29985"/>
        <dbReference type="ChEBI" id="CHEBI:58359"/>
        <dbReference type="EC" id="4.1.3.27"/>
    </reaction>
</comment>
<keyword evidence="7" id="KW-0057">Aromatic amino acid biosynthesis</keyword>
<reference evidence="13" key="1">
    <citation type="submission" date="2020-07" db="EMBL/GenBank/DDBJ databases">
        <title>Methanobacterium. sp. MethCan genome.</title>
        <authorList>
            <person name="Postec A."/>
            <person name="Quemeneur M."/>
        </authorList>
    </citation>
    <scope>NUCLEOTIDE SEQUENCE</scope>
    <source>
        <strain evidence="13">MethCAN</strain>
    </source>
</reference>
<dbReference type="KEGG" id="meme:HYG87_07645"/>
<comment type="pathway">
    <text evidence="1">Amino-acid biosynthesis; L-tryptophan biosynthesis; L-tryptophan from chorismate: step 1/5.</text>
</comment>
<feature type="domain" description="Glutamine amidotransferase" evidence="12">
    <location>
        <begin position="3"/>
        <end position="202"/>
    </location>
</feature>
<evidence type="ECO:0000256" key="10">
    <source>
        <dbReference type="ARBA" id="ARBA00047683"/>
    </source>
</evidence>